<reference evidence="2" key="1">
    <citation type="submission" date="2018-02" db="EMBL/GenBank/DDBJ databases">
        <title>Rhizophora mucronata_Transcriptome.</title>
        <authorList>
            <person name="Meera S.P."/>
            <person name="Sreeshan A."/>
            <person name="Augustine A."/>
        </authorList>
    </citation>
    <scope>NUCLEOTIDE SEQUENCE</scope>
    <source>
        <tissue evidence="2">Leaf</tissue>
    </source>
</reference>
<name>A0A2P2K6H7_RHIMU</name>
<dbReference type="EMBL" id="GGEC01020832">
    <property type="protein sequence ID" value="MBX01316.1"/>
    <property type="molecule type" value="Transcribed_RNA"/>
</dbReference>
<protein>
    <submittedName>
        <fullName evidence="2">Uncharacterized protein</fullName>
    </submittedName>
</protein>
<evidence type="ECO:0000256" key="1">
    <source>
        <dbReference type="SAM" id="MobiDB-lite"/>
    </source>
</evidence>
<evidence type="ECO:0000313" key="2">
    <source>
        <dbReference type="EMBL" id="MBX01316.1"/>
    </source>
</evidence>
<proteinExistence type="predicted"/>
<feature type="region of interest" description="Disordered" evidence="1">
    <location>
        <begin position="1"/>
        <end position="31"/>
    </location>
</feature>
<dbReference type="AlphaFoldDB" id="A0A2P2K6H7"/>
<organism evidence="2">
    <name type="scientific">Rhizophora mucronata</name>
    <name type="common">Asiatic mangrove</name>
    <dbReference type="NCBI Taxonomy" id="61149"/>
    <lineage>
        <taxon>Eukaryota</taxon>
        <taxon>Viridiplantae</taxon>
        <taxon>Streptophyta</taxon>
        <taxon>Embryophyta</taxon>
        <taxon>Tracheophyta</taxon>
        <taxon>Spermatophyta</taxon>
        <taxon>Magnoliopsida</taxon>
        <taxon>eudicotyledons</taxon>
        <taxon>Gunneridae</taxon>
        <taxon>Pentapetalae</taxon>
        <taxon>rosids</taxon>
        <taxon>fabids</taxon>
        <taxon>Malpighiales</taxon>
        <taxon>Rhizophoraceae</taxon>
        <taxon>Rhizophora</taxon>
    </lineage>
</organism>
<accession>A0A2P2K6H7</accession>
<feature type="compositionally biased region" description="Low complexity" evidence="1">
    <location>
        <begin position="1"/>
        <end position="10"/>
    </location>
</feature>
<sequence length="170" mass="18446">MFKASAAASSVGVGRYDDESPTSPTDKLLSPGPRPKLPCKVLLSAALSLYPWFVGFLDVQRLLGNIWYPTEELGSPVPVDSIIGTPSLVIDSSGKPQSFVGLEESYVNNEAKCLALGLRNLYTCPVLRRNLTCLSIQSSQYTKTLLETVSNHAKCLNYYSECISNGQHGT</sequence>